<protein>
    <submittedName>
        <fullName evidence="2">Uncharacterized protein</fullName>
    </submittedName>
</protein>
<feature type="region of interest" description="Disordered" evidence="1">
    <location>
        <begin position="1"/>
        <end position="41"/>
    </location>
</feature>
<evidence type="ECO:0000256" key="1">
    <source>
        <dbReference type="SAM" id="MobiDB-lite"/>
    </source>
</evidence>
<evidence type="ECO:0000313" key="2">
    <source>
        <dbReference type="EMBL" id="KKN07080.1"/>
    </source>
</evidence>
<comment type="caution">
    <text evidence="2">The sequence shown here is derived from an EMBL/GenBank/DDBJ whole genome shotgun (WGS) entry which is preliminary data.</text>
</comment>
<sequence length="62" mass="7185">MSTALFQPGDHQRLDRERTLTEQAPRQLPEEDRSPNEEFADEPNFGLMLEALMMALQQRGLQ</sequence>
<gene>
    <name evidence="2" type="ORF">LCGC14_1070850</name>
</gene>
<organism evidence="2">
    <name type="scientific">marine sediment metagenome</name>
    <dbReference type="NCBI Taxonomy" id="412755"/>
    <lineage>
        <taxon>unclassified sequences</taxon>
        <taxon>metagenomes</taxon>
        <taxon>ecological metagenomes</taxon>
    </lineage>
</organism>
<proteinExistence type="predicted"/>
<dbReference type="AlphaFoldDB" id="A0A0F9MID1"/>
<dbReference type="EMBL" id="LAZR01004609">
    <property type="protein sequence ID" value="KKN07080.1"/>
    <property type="molecule type" value="Genomic_DNA"/>
</dbReference>
<name>A0A0F9MID1_9ZZZZ</name>
<accession>A0A0F9MID1</accession>
<reference evidence="2" key="1">
    <citation type="journal article" date="2015" name="Nature">
        <title>Complex archaea that bridge the gap between prokaryotes and eukaryotes.</title>
        <authorList>
            <person name="Spang A."/>
            <person name="Saw J.H."/>
            <person name="Jorgensen S.L."/>
            <person name="Zaremba-Niedzwiedzka K."/>
            <person name="Martijn J."/>
            <person name="Lind A.E."/>
            <person name="van Eijk R."/>
            <person name="Schleper C."/>
            <person name="Guy L."/>
            <person name="Ettema T.J."/>
        </authorList>
    </citation>
    <scope>NUCLEOTIDE SEQUENCE</scope>
</reference>
<feature type="compositionally biased region" description="Basic and acidic residues" evidence="1">
    <location>
        <begin position="10"/>
        <end position="20"/>
    </location>
</feature>